<evidence type="ECO:0000313" key="3">
    <source>
        <dbReference type="EMBL" id="KAK5987056.1"/>
    </source>
</evidence>
<dbReference type="SUPFAM" id="SSF51735">
    <property type="entry name" value="NAD(P)-binding Rossmann-fold domains"/>
    <property type="match status" value="1"/>
</dbReference>
<name>A0ABR0S4G7_9HYPO</name>
<evidence type="ECO:0000313" key="4">
    <source>
        <dbReference type="Proteomes" id="UP001338125"/>
    </source>
</evidence>
<dbReference type="InterPro" id="IPR051911">
    <property type="entry name" value="SDR_oxidoreductase"/>
</dbReference>
<proteinExistence type="inferred from homology"/>
<dbReference type="Proteomes" id="UP001338125">
    <property type="component" value="Unassembled WGS sequence"/>
</dbReference>
<reference evidence="3 4" key="1">
    <citation type="submission" date="2024-01" db="EMBL/GenBank/DDBJ databases">
        <title>Complete genome of Cladobotryum mycophilum ATHUM6906.</title>
        <authorList>
            <person name="Christinaki A.C."/>
            <person name="Myridakis A.I."/>
            <person name="Kouvelis V.N."/>
        </authorList>
    </citation>
    <scope>NUCLEOTIDE SEQUENCE [LARGE SCALE GENOMIC DNA]</scope>
    <source>
        <strain evidence="3 4">ATHUM6906</strain>
    </source>
</reference>
<keyword evidence="2" id="KW-0560">Oxidoreductase</keyword>
<keyword evidence="4" id="KW-1185">Reference proteome</keyword>
<dbReference type="Pfam" id="PF00106">
    <property type="entry name" value="adh_short"/>
    <property type="match status" value="1"/>
</dbReference>
<comment type="similarity">
    <text evidence="1">Belongs to the short-chain dehydrogenases/reductases (SDR) family.</text>
</comment>
<dbReference type="CDD" id="cd05374">
    <property type="entry name" value="17beta-HSD-like_SDR_c"/>
    <property type="match status" value="1"/>
</dbReference>
<evidence type="ECO:0000256" key="2">
    <source>
        <dbReference type="ARBA" id="ARBA00023002"/>
    </source>
</evidence>
<dbReference type="PRINTS" id="PR00081">
    <property type="entry name" value="GDHRDH"/>
</dbReference>
<dbReference type="EMBL" id="JAVFKD010000016">
    <property type="protein sequence ID" value="KAK5987056.1"/>
    <property type="molecule type" value="Genomic_DNA"/>
</dbReference>
<dbReference type="PANTHER" id="PTHR43976:SF16">
    <property type="entry name" value="SHORT-CHAIN DEHYDROGENASE_REDUCTASE FAMILY PROTEIN"/>
    <property type="match status" value="1"/>
</dbReference>
<dbReference type="InterPro" id="IPR002347">
    <property type="entry name" value="SDR_fam"/>
</dbReference>
<protein>
    <submittedName>
        <fullName evidence="3">Oxidoreductase BOA17</fullName>
    </submittedName>
</protein>
<sequence length="296" mass="32208">MSSPTPVWFITGTSSGFGYEIAVQALKLGHTVIATARTPSRIQALADLGAHTLAFDVTSPLADIQAVAEDVFAKHGRIDYLINTAGYVLEGAVEEVTPEEVYKSFHTNVFGVMNTIKVFLPHIRAQPLGANGVRSTVVTFGSLASWRSMSGISVYSMTKWACSALAECLYDELTPFNIRATVVEPGYFRTGFLNPGTRMHAEARIDAYDAENTPTGQRRRLLVDRDGKQLGDVVKGCKVVVEVLTGTGVGSGKELPVRIVLGSDTEEVIRDKFSKTTKLLDEWSDVLRSTDYPEGQ</sequence>
<evidence type="ECO:0000256" key="1">
    <source>
        <dbReference type="ARBA" id="ARBA00006484"/>
    </source>
</evidence>
<comment type="caution">
    <text evidence="3">The sequence shown here is derived from an EMBL/GenBank/DDBJ whole genome shotgun (WGS) entry which is preliminary data.</text>
</comment>
<dbReference type="Gene3D" id="3.40.50.720">
    <property type="entry name" value="NAD(P)-binding Rossmann-like Domain"/>
    <property type="match status" value="1"/>
</dbReference>
<accession>A0ABR0S4G7</accession>
<dbReference type="InterPro" id="IPR036291">
    <property type="entry name" value="NAD(P)-bd_dom_sf"/>
</dbReference>
<organism evidence="3 4">
    <name type="scientific">Cladobotryum mycophilum</name>
    <dbReference type="NCBI Taxonomy" id="491253"/>
    <lineage>
        <taxon>Eukaryota</taxon>
        <taxon>Fungi</taxon>
        <taxon>Dikarya</taxon>
        <taxon>Ascomycota</taxon>
        <taxon>Pezizomycotina</taxon>
        <taxon>Sordariomycetes</taxon>
        <taxon>Hypocreomycetidae</taxon>
        <taxon>Hypocreales</taxon>
        <taxon>Hypocreaceae</taxon>
        <taxon>Cladobotryum</taxon>
    </lineage>
</organism>
<gene>
    <name evidence="3" type="ORF">PT974_11173</name>
</gene>
<dbReference type="PANTHER" id="PTHR43976">
    <property type="entry name" value="SHORT CHAIN DEHYDROGENASE"/>
    <property type="match status" value="1"/>
</dbReference>